<evidence type="ECO:0000313" key="4">
    <source>
        <dbReference type="Proteomes" id="UP000076825"/>
    </source>
</evidence>
<dbReference type="CDD" id="cd17470">
    <property type="entry name" value="T3SS_Flik_C"/>
    <property type="match status" value="1"/>
</dbReference>
<dbReference type="RefSeq" id="WP_063492310.1">
    <property type="nucleotide sequence ID" value="NZ_CP016340.1"/>
</dbReference>
<dbReference type="Proteomes" id="UP000076825">
    <property type="component" value="Chromosome 1"/>
</dbReference>
<organism evidence="3 4">
    <name type="scientific">Bordetella trematum</name>
    <dbReference type="NCBI Taxonomy" id="123899"/>
    <lineage>
        <taxon>Bacteria</taxon>
        <taxon>Pseudomonadati</taxon>
        <taxon>Pseudomonadota</taxon>
        <taxon>Betaproteobacteria</taxon>
        <taxon>Burkholderiales</taxon>
        <taxon>Alcaligenaceae</taxon>
        <taxon>Bordetella</taxon>
    </lineage>
</organism>
<proteinExistence type="predicted"/>
<sequence length="398" mass="41375">MSVGPPALGNVLVQRLDAVLGTTMAAHANLVTGARPDAVSRPGEAARPGQSEHATRGPRQADAQGLRSERQAPALDARSAALLASRLLVTRQDSTASAPTTLGGTARVILALLAQYPETAPPAQGRTPLWTPPAGTTAQAGATQLANARVAASGPGVQPAGAAVMARPDAPHFAQALRQSLENSGLFYESHLSDLAFGKRTPDSLRAEPQARLPQPPPMPLTTPTAAAARKDPPTLPPPGGSAVSLSPAASSPEAAPTAAGTPVPGVHPESNALVRQQLEILANQVIQWQGQPWPGAEMEWEVRRDPYGEAPEDPDSHWSTRLTLRLPQLGEVQARLTLAGQQVVLQLIAPQSAVLLDAHAPALRQSLDAAGLAVGSLTVQTEAPRPFLTTDYSFLDP</sequence>
<feature type="region of interest" description="Disordered" evidence="1">
    <location>
        <begin position="33"/>
        <end position="73"/>
    </location>
</feature>
<dbReference type="AlphaFoldDB" id="A0A157SQW6"/>
<dbReference type="OrthoDB" id="5296742at2"/>
<reference evidence="3 4" key="1">
    <citation type="submission" date="2016-04" db="EMBL/GenBank/DDBJ databases">
        <authorList>
            <consortium name="Pathogen Informatics"/>
        </authorList>
    </citation>
    <scope>NUCLEOTIDE SEQUENCE [LARGE SCALE GENOMIC DNA]</scope>
    <source>
        <strain evidence="3 4">H044680328</strain>
    </source>
</reference>
<evidence type="ECO:0000256" key="1">
    <source>
        <dbReference type="SAM" id="MobiDB-lite"/>
    </source>
</evidence>
<dbReference type="Pfam" id="PF02120">
    <property type="entry name" value="Flg_hook"/>
    <property type="match status" value="1"/>
</dbReference>
<dbReference type="EMBL" id="LT546645">
    <property type="protein sequence ID" value="SAI72850.1"/>
    <property type="molecule type" value="Genomic_DNA"/>
</dbReference>
<keyword evidence="3" id="KW-0969">Cilium</keyword>
<feature type="compositionally biased region" description="Low complexity" evidence="1">
    <location>
        <begin position="241"/>
        <end position="265"/>
    </location>
</feature>
<accession>A0A157SQW6</accession>
<keyword evidence="3" id="KW-0966">Cell projection</keyword>
<feature type="region of interest" description="Disordered" evidence="1">
    <location>
        <begin position="207"/>
        <end position="269"/>
    </location>
</feature>
<evidence type="ECO:0000259" key="2">
    <source>
        <dbReference type="Pfam" id="PF02120"/>
    </source>
</evidence>
<dbReference type="InterPro" id="IPR021136">
    <property type="entry name" value="Flagellar_hook_control-like_C"/>
</dbReference>
<dbReference type="PATRIC" id="fig|123899.6.peg.3429"/>
<evidence type="ECO:0000313" key="3">
    <source>
        <dbReference type="EMBL" id="SAI72850.1"/>
    </source>
</evidence>
<gene>
    <name evidence="3" type="ORF">SAMEA3906487_03430</name>
</gene>
<dbReference type="GeneID" id="56589333"/>
<dbReference type="KEGG" id="btrm:SAMEA390648703430"/>
<keyword evidence="3" id="KW-0282">Flagellum</keyword>
<dbReference type="STRING" id="123899.SAMEA3906487_03430"/>
<dbReference type="eggNOG" id="COG3144">
    <property type="taxonomic scope" value="Bacteria"/>
</dbReference>
<protein>
    <submittedName>
        <fullName evidence="3">Flagellar hook-length control protein FliK</fullName>
    </submittedName>
</protein>
<name>A0A157SQW6_9BORD</name>
<dbReference type="Gene3D" id="3.30.750.140">
    <property type="match status" value="1"/>
</dbReference>
<keyword evidence="4" id="KW-1185">Reference proteome</keyword>
<dbReference type="InterPro" id="IPR038610">
    <property type="entry name" value="FliK-like_C_sf"/>
</dbReference>
<feature type="domain" description="Flagellar hook-length control protein-like C-terminal" evidence="2">
    <location>
        <begin position="313"/>
        <end position="385"/>
    </location>
</feature>